<name>A0A7C4RWA6_9BACT</name>
<organism evidence="1">
    <name type="scientific">Fervidobacterium thailandense</name>
    <dbReference type="NCBI Taxonomy" id="1008305"/>
    <lineage>
        <taxon>Bacteria</taxon>
        <taxon>Thermotogati</taxon>
        <taxon>Thermotogota</taxon>
        <taxon>Thermotogae</taxon>
        <taxon>Thermotogales</taxon>
        <taxon>Fervidobacteriaceae</taxon>
        <taxon>Fervidobacterium</taxon>
    </lineage>
</organism>
<reference evidence="1" key="1">
    <citation type="journal article" date="2020" name="mSystems">
        <title>Genome- and Community-Level Interaction Insights into Carbon Utilization and Element Cycling Functions of Hydrothermarchaeota in Hydrothermal Sediment.</title>
        <authorList>
            <person name="Zhou Z."/>
            <person name="Liu Y."/>
            <person name="Xu W."/>
            <person name="Pan J."/>
            <person name="Luo Z.H."/>
            <person name="Li M."/>
        </authorList>
    </citation>
    <scope>NUCLEOTIDE SEQUENCE [LARGE SCALE GENOMIC DNA]</scope>
    <source>
        <strain evidence="1">SpSt-609</strain>
    </source>
</reference>
<evidence type="ECO:0000313" key="1">
    <source>
        <dbReference type="EMBL" id="HGU40421.1"/>
    </source>
</evidence>
<gene>
    <name evidence="1" type="ORF">ENT77_04395</name>
</gene>
<dbReference type="EMBL" id="DSZY01000020">
    <property type="protein sequence ID" value="HGU40421.1"/>
    <property type="molecule type" value="Genomic_DNA"/>
</dbReference>
<protein>
    <submittedName>
        <fullName evidence="1">Uncharacterized protein</fullName>
    </submittedName>
</protein>
<accession>A0A7C4RWA6</accession>
<sequence>MEQIKERGYAQQSKFKKVYMIGIRISSKERNIVDWEVEIVR</sequence>
<comment type="caution">
    <text evidence="1">The sequence shown here is derived from an EMBL/GenBank/DDBJ whole genome shotgun (WGS) entry which is preliminary data.</text>
</comment>
<dbReference type="AlphaFoldDB" id="A0A7C4RWA6"/>
<proteinExistence type="predicted"/>